<evidence type="ECO:0000313" key="1">
    <source>
        <dbReference type="EMBL" id="EWS75019.1"/>
    </source>
</evidence>
<reference evidence="2" key="1">
    <citation type="journal article" date="2006" name="PLoS Biol.">
        <title>Macronuclear genome sequence of the ciliate Tetrahymena thermophila, a model eukaryote.</title>
        <authorList>
            <person name="Eisen J.A."/>
            <person name="Coyne R.S."/>
            <person name="Wu M."/>
            <person name="Wu D."/>
            <person name="Thiagarajan M."/>
            <person name="Wortman J.R."/>
            <person name="Badger J.H."/>
            <person name="Ren Q."/>
            <person name="Amedeo P."/>
            <person name="Jones K.M."/>
            <person name="Tallon L.J."/>
            <person name="Delcher A.L."/>
            <person name="Salzberg S.L."/>
            <person name="Silva J.C."/>
            <person name="Haas B.J."/>
            <person name="Majoros W.H."/>
            <person name="Farzad M."/>
            <person name="Carlton J.M."/>
            <person name="Smith R.K. Jr."/>
            <person name="Garg J."/>
            <person name="Pearlman R.E."/>
            <person name="Karrer K.M."/>
            <person name="Sun L."/>
            <person name="Manning G."/>
            <person name="Elde N.C."/>
            <person name="Turkewitz A.P."/>
            <person name="Asai D.J."/>
            <person name="Wilkes D.E."/>
            <person name="Wang Y."/>
            <person name="Cai H."/>
            <person name="Collins K."/>
            <person name="Stewart B.A."/>
            <person name="Lee S.R."/>
            <person name="Wilamowska K."/>
            <person name="Weinberg Z."/>
            <person name="Ruzzo W.L."/>
            <person name="Wloga D."/>
            <person name="Gaertig J."/>
            <person name="Frankel J."/>
            <person name="Tsao C.-C."/>
            <person name="Gorovsky M.A."/>
            <person name="Keeling P.J."/>
            <person name="Waller R.F."/>
            <person name="Patron N.J."/>
            <person name="Cherry J.M."/>
            <person name="Stover N.A."/>
            <person name="Krieger C.J."/>
            <person name="del Toro C."/>
            <person name="Ryder H.F."/>
            <person name="Williamson S.C."/>
            <person name="Barbeau R.A."/>
            <person name="Hamilton E.P."/>
            <person name="Orias E."/>
        </authorList>
    </citation>
    <scope>NUCLEOTIDE SEQUENCE [LARGE SCALE GENOMIC DNA]</scope>
    <source>
        <strain evidence="2">SB210</strain>
    </source>
</reference>
<evidence type="ECO:0000313" key="2">
    <source>
        <dbReference type="Proteomes" id="UP000009168"/>
    </source>
</evidence>
<dbReference type="EMBL" id="GG662728">
    <property type="protein sequence ID" value="EWS75019.1"/>
    <property type="molecule type" value="Genomic_DNA"/>
</dbReference>
<accession>W7XKL9</accession>
<organism evidence="1 2">
    <name type="scientific">Tetrahymena thermophila (strain SB210)</name>
    <dbReference type="NCBI Taxonomy" id="312017"/>
    <lineage>
        <taxon>Eukaryota</taxon>
        <taxon>Sar</taxon>
        <taxon>Alveolata</taxon>
        <taxon>Ciliophora</taxon>
        <taxon>Intramacronucleata</taxon>
        <taxon>Oligohymenophorea</taxon>
        <taxon>Hymenostomatida</taxon>
        <taxon>Tetrahymenina</taxon>
        <taxon>Tetrahymenidae</taxon>
        <taxon>Tetrahymena</taxon>
    </lineage>
</organism>
<sequence length="209" mass="24989">MVFEYSQNVFISKNQPQKKTSILQSKKFKKQDQSNEFNHRGKVISSISNSLSLLNVPTNNLYEFIQFNYAEYLIFTKQYKKAAYILTSILEKSKRLMSNMPYRIIFKLQQIFDLFKIQDKSIRDQQQRFNKNKNIKLVISFEINQPQQDILKLSLNKQNNYKYEENQNFSFDQLQLFIKLIEEALELCLIIYAVNKNQLAQILKRINCK</sequence>
<protein>
    <submittedName>
        <fullName evidence="1">Uncharacterized protein</fullName>
    </submittedName>
</protein>
<gene>
    <name evidence="1" type="ORF">TTHERM_001188319</name>
</gene>
<dbReference type="KEGG" id="tet:TTHERM_001188319"/>
<dbReference type="InParanoid" id="W7XKL9"/>
<proteinExistence type="predicted"/>
<dbReference type="GeneID" id="24441887"/>
<dbReference type="RefSeq" id="XP_012652443.1">
    <property type="nucleotide sequence ID" value="XM_012796989.1"/>
</dbReference>
<keyword evidence="2" id="KW-1185">Reference proteome</keyword>
<name>W7XKL9_TETTS</name>
<dbReference type="Proteomes" id="UP000009168">
    <property type="component" value="Unassembled WGS sequence"/>
</dbReference>
<dbReference type="AlphaFoldDB" id="W7XKL9"/>